<dbReference type="Proteomes" id="UP001595075">
    <property type="component" value="Unassembled WGS sequence"/>
</dbReference>
<organism evidence="1 2">
    <name type="scientific">Oculimacula yallundae</name>
    <dbReference type="NCBI Taxonomy" id="86028"/>
    <lineage>
        <taxon>Eukaryota</taxon>
        <taxon>Fungi</taxon>
        <taxon>Dikarya</taxon>
        <taxon>Ascomycota</taxon>
        <taxon>Pezizomycotina</taxon>
        <taxon>Leotiomycetes</taxon>
        <taxon>Helotiales</taxon>
        <taxon>Ploettnerulaceae</taxon>
        <taxon>Oculimacula</taxon>
    </lineage>
</organism>
<dbReference type="EMBL" id="JAZHXI010000011">
    <property type="protein sequence ID" value="KAL2065972.1"/>
    <property type="molecule type" value="Genomic_DNA"/>
</dbReference>
<evidence type="ECO:0000313" key="2">
    <source>
        <dbReference type="Proteomes" id="UP001595075"/>
    </source>
</evidence>
<comment type="caution">
    <text evidence="1">The sequence shown here is derived from an EMBL/GenBank/DDBJ whole genome shotgun (WGS) entry which is preliminary data.</text>
</comment>
<keyword evidence="2" id="KW-1185">Reference proteome</keyword>
<sequence length="15" mass="1689">MACIEQDLGVRRLAN</sequence>
<evidence type="ECO:0000313" key="1">
    <source>
        <dbReference type="EMBL" id="KAL2065972.1"/>
    </source>
</evidence>
<proteinExistence type="predicted"/>
<reference evidence="1 2" key="1">
    <citation type="journal article" date="2024" name="Commun. Biol.">
        <title>Comparative genomic analysis of thermophilic fungi reveals convergent evolutionary adaptations and gene losses.</title>
        <authorList>
            <person name="Steindorff A.S."/>
            <person name="Aguilar-Pontes M.V."/>
            <person name="Robinson A.J."/>
            <person name="Andreopoulos B."/>
            <person name="LaButti K."/>
            <person name="Kuo A."/>
            <person name="Mondo S."/>
            <person name="Riley R."/>
            <person name="Otillar R."/>
            <person name="Haridas S."/>
            <person name="Lipzen A."/>
            <person name="Grimwood J."/>
            <person name="Schmutz J."/>
            <person name="Clum A."/>
            <person name="Reid I.D."/>
            <person name="Moisan M.C."/>
            <person name="Butler G."/>
            <person name="Nguyen T.T.M."/>
            <person name="Dewar K."/>
            <person name="Conant G."/>
            <person name="Drula E."/>
            <person name="Henrissat B."/>
            <person name="Hansel C."/>
            <person name="Singer S."/>
            <person name="Hutchinson M.I."/>
            <person name="de Vries R.P."/>
            <person name="Natvig D.O."/>
            <person name="Powell A.J."/>
            <person name="Tsang A."/>
            <person name="Grigoriev I.V."/>
        </authorList>
    </citation>
    <scope>NUCLEOTIDE SEQUENCE [LARGE SCALE GENOMIC DNA]</scope>
    <source>
        <strain evidence="1 2">CBS 494.80</strain>
    </source>
</reference>
<protein>
    <submittedName>
        <fullName evidence="1">Uncharacterized protein</fullName>
    </submittedName>
</protein>
<accession>A0ABR4C8X1</accession>
<name>A0ABR4C8X1_9HELO</name>
<gene>
    <name evidence="1" type="ORF">VTL71DRAFT_2043</name>
</gene>